<dbReference type="PATRIC" id="fig|1227465.4.peg.1594"/>
<dbReference type="Pfam" id="PF02878">
    <property type="entry name" value="PGM_PMM_I"/>
    <property type="match status" value="1"/>
</dbReference>
<dbReference type="PANTHER" id="PTHR43771:SF1">
    <property type="entry name" value="PHOSPHOMANNOMUTASE"/>
    <property type="match status" value="1"/>
</dbReference>
<feature type="domain" description="Alpha-D-phosphohexomutase alpha/beta/alpha" evidence="10">
    <location>
        <begin position="2"/>
        <end position="146"/>
    </location>
</feature>
<evidence type="ECO:0000256" key="2">
    <source>
        <dbReference type="ARBA" id="ARBA00010231"/>
    </source>
</evidence>
<dbReference type="STRING" id="1227465.C463_08114"/>
<feature type="region of interest" description="Disordered" evidence="8">
    <location>
        <begin position="35"/>
        <end position="57"/>
    </location>
</feature>
<dbReference type="PROSITE" id="PS00710">
    <property type="entry name" value="PGM_PMM"/>
    <property type="match status" value="1"/>
</dbReference>
<feature type="domain" description="Alpha-D-phosphohexomutase alpha/beta/alpha" evidence="11">
    <location>
        <begin position="166"/>
        <end position="242"/>
    </location>
</feature>
<dbReference type="PRINTS" id="PR00509">
    <property type="entry name" value="PGMPMM"/>
</dbReference>
<sequence>MDLFGTAGIRGGVEERVTPALALAVGRAVGAEIRSRADESAEGPTAGSPSQSTPEPTVVLARDGRVTGPALAAAMEAGLAAGGVDVRRAGQLPTPALAHASRGRYGVMLTASHNPPTDNGIKLFRDGVEFDRDAERAVESRVADEEPVAPWDEWTEATRTDPLGGYLDDVREYAAGFGAPLDGLRVAVDCGNGMSAPATPAVLRELGADVVTLNGNVDGHFPGRGSKPTPETLADLRAFVADANEGVEDPGRPPEVGSDGANVDDEPDETEGFAFGIGHDGDADRIVIVDADGEVVHEDTVLAILAERYTRESDAADPVVVTTPNASGRIDERVREAGGRVERVRLGALHEGIAAVREDAAGAGALGEAGAVGEAGAAGEEGDDTRVVFAAEPWKHIHVAFGGWIDGVTSAAVTARLVADEGLDALRAPVTERPYRKVSVSCPDEAKESVMDRLETALPEAFPDAAVDTDHGVRLEFEAASWTLVRPSGTEPYVRVYAESDDVDALVAEVESVVEDAVAAA</sequence>
<feature type="domain" description="Alpha-D-phosphohexomutase C-terminal" evidence="9">
    <location>
        <begin position="459"/>
        <end position="511"/>
    </location>
</feature>
<evidence type="ECO:0000259" key="9">
    <source>
        <dbReference type="Pfam" id="PF00408"/>
    </source>
</evidence>
<reference evidence="12 13" key="1">
    <citation type="journal article" date="2014" name="PLoS Genet.">
        <title>Phylogenetically driven sequencing of extremely halophilic archaea reveals strategies for static and dynamic osmo-response.</title>
        <authorList>
            <person name="Becker E.A."/>
            <person name="Seitzer P.M."/>
            <person name="Tritt A."/>
            <person name="Larsen D."/>
            <person name="Krusor M."/>
            <person name="Yao A.I."/>
            <person name="Wu D."/>
            <person name="Madern D."/>
            <person name="Eisen J.A."/>
            <person name="Darling A.E."/>
            <person name="Facciotti M.T."/>
        </authorList>
    </citation>
    <scope>NUCLEOTIDE SEQUENCE [LARGE SCALE GENOMIC DNA]</scope>
    <source>
        <strain evidence="12 13">DSM 19288</strain>
    </source>
</reference>
<dbReference type="InterPro" id="IPR005841">
    <property type="entry name" value="Alpha-D-phosphohexomutase_SF"/>
</dbReference>
<evidence type="ECO:0000313" key="12">
    <source>
        <dbReference type="EMBL" id="ELZ44531.1"/>
    </source>
</evidence>
<dbReference type="Gene3D" id="3.30.310.50">
    <property type="entry name" value="Alpha-D-phosphohexomutase, C-terminal domain"/>
    <property type="match status" value="1"/>
</dbReference>
<evidence type="ECO:0000313" key="13">
    <source>
        <dbReference type="Proteomes" id="UP000011586"/>
    </source>
</evidence>
<keyword evidence="3" id="KW-0597">Phosphoprotein</keyword>
<comment type="similarity">
    <text evidence="2 7">Belongs to the phosphohexose mutase family.</text>
</comment>
<dbReference type="Proteomes" id="UP000011586">
    <property type="component" value="Unassembled WGS sequence"/>
</dbReference>
<dbReference type="Gene3D" id="3.40.120.10">
    <property type="entry name" value="Alpha-D-Glucose-1,6-Bisphosphate, subunit A, domain 3"/>
    <property type="match status" value="4"/>
</dbReference>
<evidence type="ECO:0000256" key="1">
    <source>
        <dbReference type="ARBA" id="ARBA00001946"/>
    </source>
</evidence>
<dbReference type="Pfam" id="PF00408">
    <property type="entry name" value="PGM_PMM_IV"/>
    <property type="match status" value="1"/>
</dbReference>
<keyword evidence="6" id="KW-0413">Isomerase</keyword>
<comment type="caution">
    <text evidence="12">The sequence shown here is derived from an EMBL/GenBank/DDBJ whole genome shotgun (WGS) entry which is preliminary data.</text>
</comment>
<comment type="cofactor">
    <cofactor evidence="1">
        <name>Mg(2+)</name>
        <dbReference type="ChEBI" id="CHEBI:18420"/>
    </cofactor>
</comment>
<protein>
    <submittedName>
        <fullName evidence="12">Phosphoglucomutase/phosphomannomutase alpha/beta/alpha domain I</fullName>
    </submittedName>
</protein>
<dbReference type="RefSeq" id="WP_008442629.1">
    <property type="nucleotide sequence ID" value="NZ_AOJK01000038.1"/>
</dbReference>
<dbReference type="InterPro" id="IPR016066">
    <property type="entry name" value="A-D-PHexomutase_CS"/>
</dbReference>
<dbReference type="InterPro" id="IPR005845">
    <property type="entry name" value="A-D-PHexomutase_a/b/a-II"/>
</dbReference>
<dbReference type="InterPro" id="IPR036900">
    <property type="entry name" value="A-D-PHexomutase_C_sf"/>
</dbReference>
<evidence type="ECO:0000259" key="10">
    <source>
        <dbReference type="Pfam" id="PF02878"/>
    </source>
</evidence>
<dbReference type="PANTHER" id="PTHR43771">
    <property type="entry name" value="PHOSPHOMANNOMUTASE"/>
    <property type="match status" value="1"/>
</dbReference>
<keyword evidence="4 7" id="KW-0479">Metal-binding</keyword>
<dbReference type="SUPFAM" id="SSF53738">
    <property type="entry name" value="Phosphoglucomutase, first 3 domains"/>
    <property type="match status" value="3"/>
</dbReference>
<evidence type="ECO:0000256" key="3">
    <source>
        <dbReference type="ARBA" id="ARBA00022553"/>
    </source>
</evidence>
<evidence type="ECO:0000256" key="8">
    <source>
        <dbReference type="SAM" id="MobiDB-lite"/>
    </source>
</evidence>
<accession>M0E9S5</accession>
<dbReference type="GO" id="GO:0000287">
    <property type="term" value="F:magnesium ion binding"/>
    <property type="evidence" value="ECO:0007669"/>
    <property type="project" value="InterPro"/>
</dbReference>
<name>M0E9S5_9EURY</name>
<organism evidence="12 13">
    <name type="scientific">Halorubrum californiense DSM 19288</name>
    <dbReference type="NCBI Taxonomy" id="1227465"/>
    <lineage>
        <taxon>Archaea</taxon>
        <taxon>Methanobacteriati</taxon>
        <taxon>Methanobacteriota</taxon>
        <taxon>Stenosarchaea group</taxon>
        <taxon>Halobacteria</taxon>
        <taxon>Halobacteriales</taxon>
        <taxon>Haloferacaceae</taxon>
        <taxon>Halorubrum</taxon>
    </lineage>
</organism>
<dbReference type="InterPro" id="IPR005844">
    <property type="entry name" value="A-D-PHexomutase_a/b/a-I"/>
</dbReference>
<evidence type="ECO:0000256" key="6">
    <source>
        <dbReference type="ARBA" id="ARBA00023235"/>
    </source>
</evidence>
<dbReference type="GO" id="GO:0005975">
    <property type="term" value="P:carbohydrate metabolic process"/>
    <property type="evidence" value="ECO:0007669"/>
    <property type="project" value="InterPro"/>
</dbReference>
<evidence type="ECO:0000256" key="7">
    <source>
        <dbReference type="RuleBase" id="RU004326"/>
    </source>
</evidence>
<dbReference type="EMBL" id="AOJK01000038">
    <property type="protein sequence ID" value="ELZ44531.1"/>
    <property type="molecule type" value="Genomic_DNA"/>
</dbReference>
<evidence type="ECO:0000256" key="4">
    <source>
        <dbReference type="ARBA" id="ARBA00022723"/>
    </source>
</evidence>
<dbReference type="AlphaFoldDB" id="M0E9S5"/>
<gene>
    <name evidence="12" type="ORF">C463_08114</name>
</gene>
<dbReference type="SUPFAM" id="SSF55957">
    <property type="entry name" value="Phosphoglucomutase, C-terminal domain"/>
    <property type="match status" value="1"/>
</dbReference>
<evidence type="ECO:0000259" key="11">
    <source>
        <dbReference type="Pfam" id="PF02879"/>
    </source>
</evidence>
<dbReference type="Pfam" id="PF02879">
    <property type="entry name" value="PGM_PMM_II"/>
    <property type="match status" value="1"/>
</dbReference>
<proteinExistence type="inferred from homology"/>
<dbReference type="InterPro" id="IPR005843">
    <property type="entry name" value="A-D-PHexomutase_C"/>
</dbReference>
<dbReference type="OrthoDB" id="10363at2157"/>
<dbReference type="GO" id="GO:0016868">
    <property type="term" value="F:intramolecular phosphotransferase activity"/>
    <property type="evidence" value="ECO:0007669"/>
    <property type="project" value="InterPro"/>
</dbReference>
<dbReference type="InterPro" id="IPR016055">
    <property type="entry name" value="A-D-PHexomutase_a/b/a-I/II/III"/>
</dbReference>
<keyword evidence="13" id="KW-1185">Reference proteome</keyword>
<keyword evidence="5 7" id="KW-0460">Magnesium</keyword>
<evidence type="ECO:0000256" key="5">
    <source>
        <dbReference type="ARBA" id="ARBA00022842"/>
    </source>
</evidence>